<evidence type="ECO:0000313" key="2">
    <source>
        <dbReference type="EMBL" id="OCF21966.1"/>
    </source>
</evidence>
<proteinExistence type="predicted"/>
<dbReference type="Proteomes" id="UP000092730">
    <property type="component" value="Chromosome 3"/>
</dbReference>
<dbReference type="AlphaFoldDB" id="A0A1B9FT71"/>
<feature type="compositionally biased region" description="Basic and acidic residues" evidence="1">
    <location>
        <begin position="359"/>
        <end position="371"/>
    </location>
</feature>
<feature type="compositionally biased region" description="Polar residues" evidence="1">
    <location>
        <begin position="434"/>
        <end position="443"/>
    </location>
</feature>
<feature type="region of interest" description="Disordered" evidence="1">
    <location>
        <begin position="293"/>
        <end position="421"/>
    </location>
</feature>
<protein>
    <submittedName>
        <fullName evidence="2">Uncharacterized protein</fullName>
    </submittedName>
</protein>
<reference evidence="3" key="2">
    <citation type="submission" date="2013-07" db="EMBL/GenBank/DDBJ databases">
        <authorList>
            <consortium name="The Broad Institute Genome Sequencing Platform"/>
            <person name="Cuomo C."/>
            <person name="Litvintseva A."/>
            <person name="Chen Y."/>
            <person name="Heitman J."/>
            <person name="Sun S."/>
            <person name="Springer D."/>
            <person name="Dromer F."/>
            <person name="Young S.K."/>
            <person name="Zeng Q."/>
            <person name="Gargeya S."/>
            <person name="Fitzgerald M."/>
            <person name="Abouelleil A."/>
            <person name="Alvarado L."/>
            <person name="Berlin A.M."/>
            <person name="Chapman S.B."/>
            <person name="Dewar J."/>
            <person name="Goldberg J."/>
            <person name="Griggs A."/>
            <person name="Gujja S."/>
            <person name="Hansen M."/>
            <person name="Howarth C."/>
            <person name="Imamovic A."/>
            <person name="Larimer J."/>
            <person name="McCowan C."/>
            <person name="Murphy C."/>
            <person name="Pearson M."/>
            <person name="Priest M."/>
            <person name="Roberts A."/>
            <person name="Saif S."/>
            <person name="Shea T."/>
            <person name="Sykes S."/>
            <person name="Wortman J."/>
            <person name="Nusbaum C."/>
            <person name="Birren B."/>
        </authorList>
    </citation>
    <scope>NUCLEOTIDE SEQUENCE</scope>
    <source>
        <strain evidence="3">CBS 10118</strain>
    </source>
</reference>
<organism evidence="2">
    <name type="scientific">Kwoniella bestiolae CBS 10118</name>
    <dbReference type="NCBI Taxonomy" id="1296100"/>
    <lineage>
        <taxon>Eukaryota</taxon>
        <taxon>Fungi</taxon>
        <taxon>Dikarya</taxon>
        <taxon>Basidiomycota</taxon>
        <taxon>Agaricomycotina</taxon>
        <taxon>Tremellomycetes</taxon>
        <taxon>Tremellales</taxon>
        <taxon>Cryptococcaceae</taxon>
        <taxon>Kwoniella</taxon>
    </lineage>
</organism>
<dbReference type="OrthoDB" id="10542627at2759"/>
<sequence>MSSRIGSPQITKHGLFSDGDRNVIIVRQNETGDTTPFTRQRLGNYLRSDINQYPGSRIIHETIFRGSNPFIDSSTGLEVRDVTRVYHMTNQGGYHLPTCQDADCMGFSDYLTAEREGESRSNACVTRDDVGWYELPANPLVGDHTGRPLFYLMTKVERHERGKSSRSGTEREATANTIEHNLIMVRPDLQAQNEEVPYYRKKILKRYHLPTCIDSLCPGSSDQTNASSKGKDGTTKCRPDLNYPFDHGIHTPSFVNGGREEDRKYEESCFSQLIENLEGMTVKDEAGNMVIPEYPLSSTSRPQSRLIRLDDRTHSSSFGQRMEHKGYSISTSRDVAPQRYSAHFEDEHTPSSPEALTSARREVCPEYEGTKIARHGTVAPKPRARAMSRPAPRSQLRTPTRGLSPDQDALFSTSPLRPGRANVEVSDQDFSYVTSGELQNTSTRKGKGALPEPMIRRSGESLPSSPSSFQESMGTSVAPHESEVTPNTYYSPEMPFGWDRNTGGAIQLGSDATALPKVKGLQSSSKTRRGNRGTNFF</sequence>
<reference evidence="2" key="1">
    <citation type="submission" date="2013-07" db="EMBL/GenBank/DDBJ databases">
        <title>The Genome Sequence of Cryptococcus bestiolae CBS10118.</title>
        <authorList>
            <consortium name="The Broad Institute Genome Sequencing Platform"/>
            <person name="Cuomo C."/>
            <person name="Litvintseva A."/>
            <person name="Chen Y."/>
            <person name="Heitman J."/>
            <person name="Sun S."/>
            <person name="Springer D."/>
            <person name="Dromer F."/>
            <person name="Young S.K."/>
            <person name="Zeng Q."/>
            <person name="Gargeya S."/>
            <person name="Fitzgerald M."/>
            <person name="Abouelleil A."/>
            <person name="Alvarado L."/>
            <person name="Berlin A.M."/>
            <person name="Chapman S.B."/>
            <person name="Dewar J."/>
            <person name="Goldberg J."/>
            <person name="Griggs A."/>
            <person name="Gujja S."/>
            <person name="Hansen M."/>
            <person name="Howarth C."/>
            <person name="Imamovic A."/>
            <person name="Larimer J."/>
            <person name="McCowan C."/>
            <person name="Murphy C."/>
            <person name="Pearson M."/>
            <person name="Priest M."/>
            <person name="Roberts A."/>
            <person name="Saif S."/>
            <person name="Shea T."/>
            <person name="Sykes S."/>
            <person name="Wortman J."/>
            <person name="Nusbaum C."/>
            <person name="Birren B."/>
        </authorList>
    </citation>
    <scope>NUCLEOTIDE SEQUENCE [LARGE SCALE GENOMIC DNA]</scope>
    <source>
        <strain evidence="2">CBS 10118</strain>
    </source>
</reference>
<name>A0A1B9FT71_9TREE</name>
<evidence type="ECO:0000313" key="4">
    <source>
        <dbReference type="Proteomes" id="UP000092730"/>
    </source>
</evidence>
<feature type="compositionally biased region" description="Low complexity" evidence="1">
    <location>
        <begin position="379"/>
        <end position="393"/>
    </location>
</feature>
<gene>
    <name evidence="2" type="ORF">I302_08747</name>
    <name evidence="3" type="ORF">I302_105465</name>
</gene>
<dbReference type="RefSeq" id="XP_019043036.1">
    <property type="nucleotide sequence ID" value="XM_019195323.1"/>
</dbReference>
<reference evidence="2" key="3">
    <citation type="submission" date="2014-01" db="EMBL/GenBank/DDBJ databases">
        <title>Evolution of pathogenesis and genome organization in the Tremellales.</title>
        <authorList>
            <person name="Cuomo C."/>
            <person name="Litvintseva A."/>
            <person name="Heitman J."/>
            <person name="Chen Y."/>
            <person name="Sun S."/>
            <person name="Springer D."/>
            <person name="Dromer F."/>
            <person name="Young S."/>
            <person name="Zeng Q."/>
            <person name="Chapman S."/>
            <person name="Gujja S."/>
            <person name="Saif S."/>
            <person name="Birren B."/>
        </authorList>
    </citation>
    <scope>NUCLEOTIDE SEQUENCE</scope>
    <source>
        <strain evidence="2">CBS 10118</strain>
    </source>
</reference>
<reference evidence="3" key="4">
    <citation type="submission" date="2024-02" db="EMBL/GenBank/DDBJ databases">
        <title>Comparative genomics of Cryptococcus and Kwoniella reveals pathogenesis evolution and contrasting modes of karyotype evolution via chromosome fusion or intercentromeric recombination.</title>
        <authorList>
            <person name="Coelho M.A."/>
            <person name="David-Palma M."/>
            <person name="Shea T."/>
            <person name="Bowers K."/>
            <person name="McGinley-Smith S."/>
            <person name="Mohammad A.W."/>
            <person name="Gnirke A."/>
            <person name="Yurkov A.M."/>
            <person name="Nowrousian M."/>
            <person name="Sun S."/>
            <person name="Cuomo C.A."/>
            <person name="Heitman J."/>
        </authorList>
    </citation>
    <scope>NUCLEOTIDE SEQUENCE</scope>
    <source>
        <strain evidence="3">CBS 10118</strain>
    </source>
</reference>
<feature type="compositionally biased region" description="Low complexity" evidence="1">
    <location>
        <begin position="460"/>
        <end position="472"/>
    </location>
</feature>
<evidence type="ECO:0000256" key="1">
    <source>
        <dbReference type="SAM" id="MobiDB-lite"/>
    </source>
</evidence>
<keyword evidence="4" id="KW-1185">Reference proteome</keyword>
<dbReference type="VEuPathDB" id="FungiDB:I302_08747"/>
<feature type="region of interest" description="Disordered" evidence="1">
    <location>
        <begin position="434"/>
        <end position="486"/>
    </location>
</feature>
<dbReference type="GeneID" id="30213146"/>
<dbReference type="EMBL" id="CP144543">
    <property type="protein sequence ID" value="WVW83444.1"/>
    <property type="molecule type" value="Genomic_DNA"/>
</dbReference>
<evidence type="ECO:0000313" key="3">
    <source>
        <dbReference type="EMBL" id="WVW83444.1"/>
    </source>
</evidence>
<feature type="region of interest" description="Disordered" evidence="1">
    <location>
        <begin position="518"/>
        <end position="537"/>
    </location>
</feature>
<dbReference type="EMBL" id="KI894026">
    <property type="protein sequence ID" value="OCF21966.1"/>
    <property type="molecule type" value="Genomic_DNA"/>
</dbReference>
<dbReference type="KEGG" id="kbi:30213146"/>
<accession>A0A1B9FT71</accession>